<dbReference type="Proteomes" id="UP000029052">
    <property type="component" value="Unassembled WGS sequence"/>
</dbReference>
<keyword evidence="2" id="KW-0378">Hydrolase</keyword>
<dbReference type="GO" id="GO:0016787">
    <property type="term" value="F:hydrolase activity"/>
    <property type="evidence" value="ECO:0007669"/>
    <property type="project" value="UniProtKB-KW"/>
</dbReference>
<proteinExistence type="predicted"/>
<dbReference type="SUPFAM" id="SSF109604">
    <property type="entry name" value="HD-domain/PDEase-like"/>
    <property type="match status" value="1"/>
</dbReference>
<keyword evidence="3" id="KW-1185">Reference proteome</keyword>
<dbReference type="Gene3D" id="1.10.3210.10">
    <property type="entry name" value="Hypothetical protein af1432"/>
    <property type="match status" value="1"/>
</dbReference>
<dbReference type="EMBL" id="JGZB01000011">
    <property type="protein sequence ID" value="KFI67182.1"/>
    <property type="molecule type" value="Genomic_DNA"/>
</dbReference>
<organism evidence="2 3">
    <name type="scientific">Bifidobacterium magnum</name>
    <dbReference type="NCBI Taxonomy" id="1692"/>
    <lineage>
        <taxon>Bacteria</taxon>
        <taxon>Bacillati</taxon>
        <taxon>Actinomycetota</taxon>
        <taxon>Actinomycetes</taxon>
        <taxon>Bifidobacteriales</taxon>
        <taxon>Bifidobacteriaceae</taxon>
        <taxon>Bifidobacterium</taxon>
    </lineage>
</organism>
<evidence type="ECO:0000313" key="2">
    <source>
        <dbReference type="EMBL" id="KFI67182.1"/>
    </source>
</evidence>
<dbReference type="InterPro" id="IPR003607">
    <property type="entry name" value="HD/PDEase_dom"/>
</dbReference>
<feature type="domain" description="HD" evidence="1">
    <location>
        <begin position="68"/>
        <end position="192"/>
    </location>
</feature>
<dbReference type="eggNOG" id="COG2206">
    <property type="taxonomic scope" value="Bacteria"/>
</dbReference>
<evidence type="ECO:0000259" key="1">
    <source>
        <dbReference type="Pfam" id="PF01966"/>
    </source>
</evidence>
<dbReference type="CDD" id="cd00077">
    <property type="entry name" value="HDc"/>
    <property type="match status" value="1"/>
</dbReference>
<evidence type="ECO:0000313" key="3">
    <source>
        <dbReference type="Proteomes" id="UP000029052"/>
    </source>
</evidence>
<dbReference type="InterPro" id="IPR006674">
    <property type="entry name" value="HD_domain"/>
</dbReference>
<accession>A0A087B832</accession>
<comment type="caution">
    <text evidence="2">The sequence shown here is derived from an EMBL/GenBank/DDBJ whole genome shotgun (WGS) entry which is preliminary data.</text>
</comment>
<dbReference type="STRING" id="1692.BMAGN_1397"/>
<dbReference type="AlphaFoldDB" id="A0A087B832"/>
<name>A0A087B832_9BIFI</name>
<sequence>MTGKIPTIEDIDRLHHVLAPSQAAYDLVHTHCVIVADITRRLIHRQNSLFTRRCTLPDDAPERNGEYATRDALMLPTDGVRGGVVPPRYLDVHIATIGALVHDIGVYKLLLEDGSDGRPLVFDGPRYIEHGLIGYNILLDEGYDESVAEFARNHTGVGLTRKQVVDQGLPIPPDDYVPINLEQEVVMVADKYNSKSVPPKFLTAQTYADKAARFGEQNAQRWEDLVGKYGVPDVAALAQEYNMRLV</sequence>
<reference evidence="2 3" key="1">
    <citation type="submission" date="2014-03" db="EMBL/GenBank/DDBJ databases">
        <title>Genomics of Bifidobacteria.</title>
        <authorList>
            <person name="Ventura M."/>
            <person name="Milani C."/>
            <person name="Lugli G.A."/>
        </authorList>
    </citation>
    <scope>NUCLEOTIDE SEQUENCE [LARGE SCALE GENOMIC DNA]</scope>
    <source>
        <strain evidence="2 3">LMG 11591</strain>
    </source>
</reference>
<dbReference type="Pfam" id="PF01966">
    <property type="entry name" value="HD"/>
    <property type="match status" value="1"/>
</dbReference>
<protein>
    <submittedName>
        <fullName evidence="2">Phosphohydrolase containing HD domain</fullName>
    </submittedName>
</protein>
<dbReference type="RefSeq" id="WP_026502103.1">
    <property type="nucleotide sequence ID" value="NZ_JGZB01000011.1"/>
</dbReference>
<gene>
    <name evidence="2" type="ORF">BMAGN_1397</name>
</gene>